<dbReference type="InterPro" id="IPR013010">
    <property type="entry name" value="Znf_SIAH"/>
</dbReference>
<organism evidence="7 8">
    <name type="scientific">Polyodon spathula</name>
    <name type="common">North American paddlefish</name>
    <name type="synonym">Squalus spathula</name>
    <dbReference type="NCBI Taxonomy" id="7913"/>
    <lineage>
        <taxon>Eukaryota</taxon>
        <taxon>Metazoa</taxon>
        <taxon>Chordata</taxon>
        <taxon>Craniata</taxon>
        <taxon>Vertebrata</taxon>
        <taxon>Euteleostomi</taxon>
        <taxon>Actinopterygii</taxon>
        <taxon>Chondrostei</taxon>
        <taxon>Acipenseriformes</taxon>
        <taxon>Polyodontidae</taxon>
        <taxon>Polyodon</taxon>
    </lineage>
</organism>
<proteinExistence type="predicted"/>
<evidence type="ECO:0000256" key="1">
    <source>
        <dbReference type="ARBA" id="ARBA00022723"/>
    </source>
</evidence>
<dbReference type="SMART" id="SM00184">
    <property type="entry name" value="RING"/>
    <property type="match status" value="1"/>
</dbReference>
<evidence type="ECO:0000256" key="2">
    <source>
        <dbReference type="ARBA" id="ARBA00022771"/>
    </source>
</evidence>
<keyword evidence="3" id="KW-0862">Zinc</keyword>
<gene>
    <name evidence="7" type="primary">Pdzrn3_2</name>
    <name evidence="7" type="ORF">GTO93_0010481</name>
</gene>
<feature type="domain" description="RING-type" evidence="5">
    <location>
        <begin position="18"/>
        <end position="54"/>
    </location>
</feature>
<dbReference type="InterPro" id="IPR017907">
    <property type="entry name" value="Znf_RING_CS"/>
</dbReference>
<evidence type="ECO:0000313" key="8">
    <source>
        <dbReference type="Proteomes" id="UP001166093"/>
    </source>
</evidence>
<evidence type="ECO:0000259" key="5">
    <source>
        <dbReference type="PROSITE" id="PS50089"/>
    </source>
</evidence>
<name>A0ABS2Y2G4_POLSP</name>
<evidence type="ECO:0000256" key="3">
    <source>
        <dbReference type="ARBA" id="ARBA00022833"/>
    </source>
</evidence>
<dbReference type="InterPro" id="IPR013083">
    <property type="entry name" value="Znf_RING/FYVE/PHD"/>
</dbReference>
<dbReference type="SUPFAM" id="SSF57850">
    <property type="entry name" value="RING/U-box"/>
    <property type="match status" value="1"/>
</dbReference>
<accession>A0ABS2Y2G4</accession>
<sequence>MGFDLDRFAEAVDPDLKCKLCTKVLEEPLSTPCGHVFCAACLLPWAVQQRLCPLQCQTISAKELHQVLPLKNLIQKLDIRCEYHSRGCAKTVNLQELRDHVDMCDYSPAQCRNKGCNEVLNLKDMDSHMRESCDYRPVGICQKGCGLVLLHKDAIQGNHCCLRALRAQNGALQVKTSSLEQDTKKQAIKCSKREKSLLAQVSALQNEVQLTALRYQKKFNQYMIHINNITKYVASHCKALPDLFELLYMYQVTCPRVIHQVHGVVAYLSVNASHRWFPILVSDLTMRDKKVCACTPAPAGEDTPRQNKHQLRFTVRSLPMETVGAQGSCCEA</sequence>
<evidence type="ECO:0000313" key="7">
    <source>
        <dbReference type="EMBL" id="MBN3280854.1"/>
    </source>
</evidence>
<dbReference type="SUPFAM" id="SSF49599">
    <property type="entry name" value="TRAF domain-like"/>
    <property type="match status" value="1"/>
</dbReference>
<dbReference type="Pfam" id="PF13923">
    <property type="entry name" value="zf-C3HC4_2"/>
    <property type="match status" value="1"/>
</dbReference>
<dbReference type="EMBL" id="JAAWVQ010102458">
    <property type="protein sequence ID" value="MBN3280854.1"/>
    <property type="molecule type" value="Genomic_DNA"/>
</dbReference>
<evidence type="ECO:0000259" key="6">
    <source>
        <dbReference type="PROSITE" id="PS51081"/>
    </source>
</evidence>
<keyword evidence="7" id="KW-0436">Ligase</keyword>
<feature type="non-terminal residue" evidence="7">
    <location>
        <position position="1"/>
    </location>
</feature>
<dbReference type="InterPro" id="IPR001841">
    <property type="entry name" value="Znf_RING"/>
</dbReference>
<keyword evidence="8" id="KW-1185">Reference proteome</keyword>
<dbReference type="GO" id="GO:0016874">
    <property type="term" value="F:ligase activity"/>
    <property type="evidence" value="ECO:0007669"/>
    <property type="project" value="UniProtKB-KW"/>
</dbReference>
<dbReference type="Proteomes" id="UP001166093">
    <property type="component" value="Unassembled WGS sequence"/>
</dbReference>
<reference evidence="7" key="1">
    <citation type="journal article" date="2021" name="Cell">
        <title>Tracing the genetic footprints of vertebrate landing in non-teleost ray-finned fishes.</title>
        <authorList>
            <person name="Bi X."/>
            <person name="Wang K."/>
            <person name="Yang L."/>
            <person name="Pan H."/>
            <person name="Jiang H."/>
            <person name="Wei Q."/>
            <person name="Fang M."/>
            <person name="Yu H."/>
            <person name="Zhu C."/>
            <person name="Cai Y."/>
            <person name="He Y."/>
            <person name="Gan X."/>
            <person name="Zeng H."/>
            <person name="Yu D."/>
            <person name="Zhu Y."/>
            <person name="Jiang H."/>
            <person name="Qiu Q."/>
            <person name="Yang H."/>
            <person name="Zhang Y.E."/>
            <person name="Wang W."/>
            <person name="Zhu M."/>
            <person name="He S."/>
            <person name="Zhang G."/>
        </authorList>
    </citation>
    <scope>NUCLEOTIDE SEQUENCE</scope>
    <source>
        <strain evidence="7">Pddl_001</strain>
    </source>
</reference>
<dbReference type="PANTHER" id="PTHR10131:SF157">
    <property type="entry name" value="RECEPTOR-ASSOCIATED FACTOR, PUTATIVE-RELATED"/>
    <property type="match status" value="1"/>
</dbReference>
<feature type="non-terminal residue" evidence="7">
    <location>
        <position position="332"/>
    </location>
</feature>
<dbReference type="PROSITE" id="PS51081">
    <property type="entry name" value="ZF_SIAH"/>
    <property type="match status" value="1"/>
</dbReference>
<keyword evidence="1" id="KW-0479">Metal-binding</keyword>
<dbReference type="PANTHER" id="PTHR10131">
    <property type="entry name" value="TNF RECEPTOR ASSOCIATED FACTOR"/>
    <property type="match status" value="1"/>
</dbReference>
<keyword evidence="2 4" id="KW-0863">Zinc-finger</keyword>
<dbReference type="PROSITE" id="PS50089">
    <property type="entry name" value="ZF_RING_2"/>
    <property type="match status" value="1"/>
</dbReference>
<protein>
    <submittedName>
        <fullName evidence="7">PZRN3 ligase</fullName>
    </submittedName>
</protein>
<dbReference type="CDD" id="cd16719">
    <property type="entry name" value="RING-HC_LNX4"/>
    <property type="match status" value="1"/>
</dbReference>
<comment type="caution">
    <text evidence="7">The sequence shown here is derived from an EMBL/GenBank/DDBJ whole genome shotgun (WGS) entry which is preliminary data.</text>
</comment>
<feature type="domain" description="SIAH-type" evidence="6">
    <location>
        <begin position="76"/>
        <end position="134"/>
    </location>
</feature>
<evidence type="ECO:0000256" key="4">
    <source>
        <dbReference type="PROSITE-ProRule" id="PRU00455"/>
    </source>
</evidence>
<dbReference type="PROSITE" id="PS00518">
    <property type="entry name" value="ZF_RING_1"/>
    <property type="match status" value="1"/>
</dbReference>
<dbReference type="Gene3D" id="3.30.40.10">
    <property type="entry name" value="Zinc/RING finger domain, C3HC4 (zinc finger)"/>
    <property type="match status" value="2"/>
</dbReference>